<dbReference type="InterPro" id="IPR006336">
    <property type="entry name" value="GCS2"/>
</dbReference>
<keyword evidence="9 11" id="KW-1015">Disulfide bond</keyword>
<dbReference type="OrthoDB" id="9780152at2"/>
<evidence type="ECO:0000256" key="1">
    <source>
        <dbReference type="ARBA" id="ARBA00005006"/>
    </source>
</evidence>
<evidence type="ECO:0000256" key="9">
    <source>
        <dbReference type="ARBA" id="ARBA00023157"/>
    </source>
</evidence>
<dbReference type="NCBIfam" id="TIGR01436">
    <property type="entry name" value="glu_cys_lig_pln"/>
    <property type="match status" value="1"/>
</dbReference>
<comment type="caution">
    <text evidence="12">The sequence shown here is derived from an EMBL/GenBank/DDBJ whole genome shotgun (WGS) entry which is preliminary data.</text>
</comment>
<evidence type="ECO:0000313" key="12">
    <source>
        <dbReference type="EMBL" id="PWE26758.1"/>
    </source>
</evidence>
<dbReference type="InterPro" id="IPR014746">
    <property type="entry name" value="Gln_synth/guanido_kin_cat_dom"/>
</dbReference>
<evidence type="ECO:0000256" key="5">
    <source>
        <dbReference type="ARBA" id="ARBA00022684"/>
    </source>
</evidence>
<accession>A0A2U2C4E8</accession>
<feature type="disulfide bond" evidence="11">
    <location>
        <begin position="112"/>
        <end position="332"/>
    </location>
</feature>
<keyword evidence="4 10" id="KW-0436">Ligase</keyword>
<dbReference type="GO" id="GO:0004357">
    <property type="term" value="F:glutamate-cysteine ligase activity"/>
    <property type="evidence" value="ECO:0007669"/>
    <property type="project" value="UniProtKB-UniRule"/>
</dbReference>
<comment type="pathway">
    <text evidence="1">Sulfur metabolism; glutathione biosynthesis; glutathione from L-cysteine and L-glutamate: step 1/2.</text>
</comment>
<reference evidence="12 13" key="1">
    <citation type="submission" date="2018-05" db="EMBL/GenBank/DDBJ databases">
        <title>Pararhodobacter marina sp. nov., isolated from deep-sea water of the Indian Ocean.</title>
        <authorList>
            <person name="Lai Q.Sr."/>
            <person name="Liu X."/>
            <person name="Shao Z."/>
        </authorList>
    </citation>
    <scope>NUCLEOTIDE SEQUENCE [LARGE SCALE GENOMIC DNA]</scope>
    <source>
        <strain evidence="12 13">CIC4N-9</strain>
    </source>
</reference>
<keyword evidence="7 10" id="KW-0067">ATP-binding</keyword>
<proteinExistence type="inferred from homology"/>
<organism evidence="12 13">
    <name type="scientific">Pararhodobacter marinus</name>
    <dbReference type="NCBI Taxonomy" id="2184063"/>
    <lineage>
        <taxon>Bacteria</taxon>
        <taxon>Pseudomonadati</taxon>
        <taxon>Pseudomonadota</taxon>
        <taxon>Alphaproteobacteria</taxon>
        <taxon>Rhodobacterales</taxon>
        <taxon>Paracoccaceae</taxon>
        <taxon>Pararhodobacter</taxon>
    </lineage>
</organism>
<name>A0A2U2C4E8_9RHOB</name>
<keyword evidence="5" id="KW-0317">Glutathione biosynthesis</keyword>
<comment type="similarity">
    <text evidence="10">Belongs to the glutamate--cysteine ligase type 2 family. EgtA subfamily.</text>
</comment>
<dbReference type="InterPro" id="IPR035434">
    <property type="entry name" value="GCL_bact_plant"/>
</dbReference>
<dbReference type="GO" id="GO:0006750">
    <property type="term" value="P:glutathione biosynthetic process"/>
    <property type="evidence" value="ECO:0007669"/>
    <property type="project" value="UniProtKB-UniRule"/>
</dbReference>
<keyword evidence="6 10" id="KW-0547">Nucleotide-binding</keyword>
<evidence type="ECO:0000313" key="13">
    <source>
        <dbReference type="Proteomes" id="UP000244940"/>
    </source>
</evidence>
<dbReference type="EMBL" id="QEYD01000016">
    <property type="protein sequence ID" value="PWE26758.1"/>
    <property type="molecule type" value="Genomic_DNA"/>
</dbReference>
<dbReference type="EC" id="6.3.2.2" evidence="10"/>
<dbReference type="Proteomes" id="UP000244940">
    <property type="component" value="Unassembled WGS sequence"/>
</dbReference>
<dbReference type="SUPFAM" id="SSF55931">
    <property type="entry name" value="Glutamine synthetase/guanido kinase"/>
    <property type="match status" value="1"/>
</dbReference>
<keyword evidence="8" id="KW-0809">Transit peptide</keyword>
<comment type="function">
    <text evidence="10">Catalyzes the synthesis of gamma-glutamylcysteine (gamma-GC).</text>
</comment>
<comment type="subunit">
    <text evidence="3">Homodimer or monomer when oxidized or reduced, respectively.</text>
</comment>
<gene>
    <name evidence="12" type="ORF">C4N9_20175</name>
</gene>
<evidence type="ECO:0000256" key="4">
    <source>
        <dbReference type="ARBA" id="ARBA00022598"/>
    </source>
</evidence>
<dbReference type="PANTHER" id="PTHR34378">
    <property type="entry name" value="GLUTAMATE--CYSTEINE LIGASE, CHLOROPLASTIC"/>
    <property type="match status" value="1"/>
</dbReference>
<protein>
    <recommendedName>
        <fullName evidence="10">Glutamate--cysteine ligase</fullName>
        <ecNumber evidence="10">6.3.2.2</ecNumber>
    </recommendedName>
</protein>
<dbReference type="AlphaFoldDB" id="A0A2U2C4E8"/>
<sequence length="456" mass="50963">MSIPQSGGGPIEHRDQLAEYLASGSKPKEDWRIGTEHEKFGYCKDSHKPLPYDGDRSIRVVLEGLRDRFNWDPVLEGDKIIGLTRDGANVSLEPGGQLELSGAPLETIHQTCDEVNEHLREVKSIADEVGVGFIGLGAAPEWTHEQMPMMPKGRYRLMTDYMPKVGTHGTQMMYRTCTVQVNLDFASEADMVQKLRVALALQPVATALFANSPFFEGKPNGHKSWRSRIWRDLDPSRTGTLPFVFEDGMGFERYVDYALDVPMYFVYRDGKYINALGQSFRDFLNGELPALPGEMPTLSDWADHLTTIFPEARLKKYLEMRGADGGQWRRLCALPALWVGLLYDQSALDAAWDLCKDWDLETRDRLRVAASVDGLQAEVPGVTMMDLAKQVVDIAQAGLKARARPGAGGLVPDETHFLSALQDSLETGQAPADELLARYHGDWNGDLSRIYGEYSY</sequence>
<comment type="similarity">
    <text evidence="2">Belongs to the carboxylate-amine ligase family. Glutamate--cysteine ligase type 2 subfamily.</text>
</comment>
<comment type="catalytic activity">
    <reaction evidence="10">
        <text>L-cysteine + L-glutamate + ATP = gamma-L-glutamyl-L-cysteine + ADP + phosphate + H(+)</text>
        <dbReference type="Rhea" id="RHEA:13285"/>
        <dbReference type="ChEBI" id="CHEBI:15378"/>
        <dbReference type="ChEBI" id="CHEBI:29985"/>
        <dbReference type="ChEBI" id="CHEBI:30616"/>
        <dbReference type="ChEBI" id="CHEBI:35235"/>
        <dbReference type="ChEBI" id="CHEBI:43474"/>
        <dbReference type="ChEBI" id="CHEBI:58173"/>
        <dbReference type="ChEBI" id="CHEBI:456216"/>
        <dbReference type="EC" id="6.3.2.2"/>
    </reaction>
</comment>
<dbReference type="RefSeq" id="WP_109535143.1">
    <property type="nucleotide sequence ID" value="NZ_QEYD01000016.1"/>
</dbReference>
<dbReference type="PANTHER" id="PTHR34378:SF1">
    <property type="entry name" value="GLUTAMATE--CYSTEINE LIGASE, CHLOROPLASTIC"/>
    <property type="match status" value="1"/>
</dbReference>
<evidence type="ECO:0000256" key="3">
    <source>
        <dbReference type="ARBA" id="ARBA00011153"/>
    </source>
</evidence>
<evidence type="ECO:0000256" key="2">
    <source>
        <dbReference type="ARBA" id="ARBA00010253"/>
    </source>
</evidence>
<dbReference type="PIRSF" id="PIRSF017901">
    <property type="entry name" value="GCL"/>
    <property type="match status" value="1"/>
</dbReference>
<dbReference type="InterPro" id="IPR011556">
    <property type="entry name" value="Glut_cys_lig_pln_type"/>
</dbReference>
<dbReference type="GeneID" id="94367214"/>
<dbReference type="Gene3D" id="3.30.590.20">
    <property type="match status" value="1"/>
</dbReference>
<evidence type="ECO:0000256" key="8">
    <source>
        <dbReference type="ARBA" id="ARBA00022946"/>
    </source>
</evidence>
<keyword evidence="13" id="KW-1185">Reference proteome</keyword>
<dbReference type="GO" id="GO:0005524">
    <property type="term" value="F:ATP binding"/>
    <property type="evidence" value="ECO:0007669"/>
    <property type="project" value="UniProtKB-UniRule"/>
</dbReference>
<dbReference type="Pfam" id="PF04107">
    <property type="entry name" value="GCS2"/>
    <property type="match status" value="1"/>
</dbReference>
<evidence type="ECO:0000256" key="11">
    <source>
        <dbReference type="PIRSR" id="PIRSR017901-50"/>
    </source>
</evidence>
<evidence type="ECO:0000256" key="7">
    <source>
        <dbReference type="ARBA" id="ARBA00022840"/>
    </source>
</evidence>
<evidence type="ECO:0000256" key="6">
    <source>
        <dbReference type="ARBA" id="ARBA00022741"/>
    </source>
</evidence>
<evidence type="ECO:0000256" key="10">
    <source>
        <dbReference type="PIRNR" id="PIRNR017901"/>
    </source>
</evidence>